<gene>
    <name evidence="1" type="ORF">BpHYR1_037688</name>
</gene>
<dbReference type="AlphaFoldDB" id="A0A3M7QKV5"/>
<reference evidence="1 2" key="1">
    <citation type="journal article" date="2018" name="Sci. Rep.">
        <title>Genomic signatures of local adaptation to the degree of environmental predictability in rotifers.</title>
        <authorList>
            <person name="Franch-Gras L."/>
            <person name="Hahn C."/>
            <person name="Garcia-Roger E.M."/>
            <person name="Carmona M.J."/>
            <person name="Serra M."/>
            <person name="Gomez A."/>
        </authorList>
    </citation>
    <scope>NUCLEOTIDE SEQUENCE [LARGE SCALE GENOMIC DNA]</scope>
    <source>
        <strain evidence="1">HYR1</strain>
    </source>
</reference>
<comment type="caution">
    <text evidence="1">The sequence shown here is derived from an EMBL/GenBank/DDBJ whole genome shotgun (WGS) entry which is preliminary data.</text>
</comment>
<keyword evidence="2" id="KW-1185">Reference proteome</keyword>
<evidence type="ECO:0000313" key="1">
    <source>
        <dbReference type="EMBL" id="RNA12077.1"/>
    </source>
</evidence>
<accession>A0A3M7QKV5</accession>
<proteinExistence type="predicted"/>
<name>A0A3M7QKV5_BRAPC</name>
<evidence type="ECO:0000313" key="2">
    <source>
        <dbReference type="Proteomes" id="UP000276133"/>
    </source>
</evidence>
<dbReference type="Proteomes" id="UP000276133">
    <property type="component" value="Unassembled WGS sequence"/>
</dbReference>
<organism evidence="1 2">
    <name type="scientific">Brachionus plicatilis</name>
    <name type="common">Marine rotifer</name>
    <name type="synonym">Brachionus muelleri</name>
    <dbReference type="NCBI Taxonomy" id="10195"/>
    <lineage>
        <taxon>Eukaryota</taxon>
        <taxon>Metazoa</taxon>
        <taxon>Spiralia</taxon>
        <taxon>Gnathifera</taxon>
        <taxon>Rotifera</taxon>
        <taxon>Eurotatoria</taxon>
        <taxon>Monogononta</taxon>
        <taxon>Pseudotrocha</taxon>
        <taxon>Ploima</taxon>
        <taxon>Brachionidae</taxon>
        <taxon>Brachionus</taxon>
    </lineage>
</organism>
<sequence>MLAPLRTHTVNHMLAPELAARFRLAQFPILQISISALQYFLQTLLHLFAGLFSYTSRYAIASVAGMQIGLGKVDDQLVGTVFIFVEPMARLVDWLDHMVLVVGEHLL</sequence>
<dbReference type="EMBL" id="REGN01005772">
    <property type="protein sequence ID" value="RNA12077.1"/>
    <property type="molecule type" value="Genomic_DNA"/>
</dbReference>
<protein>
    <submittedName>
        <fullName evidence="1">Uncharacterized protein</fullName>
    </submittedName>
</protein>